<reference evidence="2" key="1">
    <citation type="journal article" date="2023" name="G3 (Bethesda)">
        <title>A reference genome for the long-term kleptoplast-retaining sea slug Elysia crispata morphotype clarki.</title>
        <authorList>
            <person name="Eastman K.E."/>
            <person name="Pendleton A.L."/>
            <person name="Shaikh M.A."/>
            <person name="Suttiyut T."/>
            <person name="Ogas R."/>
            <person name="Tomko P."/>
            <person name="Gavelis G."/>
            <person name="Widhalm J.R."/>
            <person name="Wisecaver J.H."/>
        </authorList>
    </citation>
    <scope>NUCLEOTIDE SEQUENCE</scope>
    <source>
        <strain evidence="2">ECLA1</strain>
    </source>
</reference>
<protein>
    <submittedName>
        <fullName evidence="2">Uncharacterized protein</fullName>
    </submittedName>
</protein>
<evidence type="ECO:0000313" key="3">
    <source>
        <dbReference type="Proteomes" id="UP001283361"/>
    </source>
</evidence>
<evidence type="ECO:0000256" key="1">
    <source>
        <dbReference type="SAM" id="MobiDB-lite"/>
    </source>
</evidence>
<comment type="caution">
    <text evidence="2">The sequence shown here is derived from an EMBL/GenBank/DDBJ whole genome shotgun (WGS) entry which is preliminary data.</text>
</comment>
<proteinExistence type="predicted"/>
<dbReference type="AlphaFoldDB" id="A0AAE0XWX8"/>
<sequence length="114" mass="12493">MKYADIPGAGSSSRPTPAAGHGQPRLTHASSAYRAVMENVHYDVMRRGGDLFTLGRQPLGEFGGFEHSSEVIIHPRSDWADRLSGTTGEVSLSPGVCRRHLSDLKAESRRIWPH</sequence>
<gene>
    <name evidence="2" type="ORF">RRG08_044227</name>
</gene>
<evidence type="ECO:0000313" key="2">
    <source>
        <dbReference type="EMBL" id="KAK3721219.1"/>
    </source>
</evidence>
<feature type="region of interest" description="Disordered" evidence="1">
    <location>
        <begin position="1"/>
        <end position="27"/>
    </location>
</feature>
<name>A0AAE0XWX8_9GAST</name>
<organism evidence="2 3">
    <name type="scientific">Elysia crispata</name>
    <name type="common">lettuce slug</name>
    <dbReference type="NCBI Taxonomy" id="231223"/>
    <lineage>
        <taxon>Eukaryota</taxon>
        <taxon>Metazoa</taxon>
        <taxon>Spiralia</taxon>
        <taxon>Lophotrochozoa</taxon>
        <taxon>Mollusca</taxon>
        <taxon>Gastropoda</taxon>
        <taxon>Heterobranchia</taxon>
        <taxon>Euthyneura</taxon>
        <taxon>Panpulmonata</taxon>
        <taxon>Sacoglossa</taxon>
        <taxon>Placobranchoidea</taxon>
        <taxon>Plakobranchidae</taxon>
        <taxon>Elysia</taxon>
    </lineage>
</organism>
<dbReference type="Proteomes" id="UP001283361">
    <property type="component" value="Unassembled WGS sequence"/>
</dbReference>
<keyword evidence="3" id="KW-1185">Reference proteome</keyword>
<dbReference type="EMBL" id="JAWDGP010007400">
    <property type="protein sequence ID" value="KAK3721219.1"/>
    <property type="molecule type" value="Genomic_DNA"/>
</dbReference>
<accession>A0AAE0XWX8</accession>